<feature type="region of interest" description="Disordered" evidence="1">
    <location>
        <begin position="1"/>
        <end position="21"/>
    </location>
</feature>
<organism evidence="2 3">
    <name type="scientific">Phytophthora oleae</name>
    <dbReference type="NCBI Taxonomy" id="2107226"/>
    <lineage>
        <taxon>Eukaryota</taxon>
        <taxon>Sar</taxon>
        <taxon>Stramenopiles</taxon>
        <taxon>Oomycota</taxon>
        <taxon>Peronosporomycetes</taxon>
        <taxon>Peronosporales</taxon>
        <taxon>Peronosporaceae</taxon>
        <taxon>Phytophthora</taxon>
    </lineage>
</organism>
<reference evidence="2 3" key="1">
    <citation type="submission" date="2024-09" db="EMBL/GenBank/DDBJ databases">
        <title>Genome sequencing and assembly of Phytophthora oleae, isolate VK10A, causative agent of rot of olive drupes.</title>
        <authorList>
            <person name="Conti Taguali S."/>
            <person name="Riolo M."/>
            <person name="La Spada F."/>
            <person name="Cacciola S.O."/>
            <person name="Dionisio G."/>
        </authorList>
    </citation>
    <scope>NUCLEOTIDE SEQUENCE [LARGE SCALE GENOMIC DNA]</scope>
    <source>
        <strain evidence="2 3">VK10A</strain>
    </source>
</reference>
<feature type="compositionally biased region" description="Gly residues" evidence="1">
    <location>
        <begin position="1"/>
        <end position="12"/>
    </location>
</feature>
<dbReference type="AlphaFoldDB" id="A0ABD3FK62"/>
<dbReference type="EMBL" id="JBIMZQ010000016">
    <property type="protein sequence ID" value="KAL3666831.1"/>
    <property type="molecule type" value="Genomic_DNA"/>
</dbReference>
<sequence length="87" mass="9419">MSSRGRPGGGFGEAWSSERPTLEDEAVKGLASLFEDYPVVCEAYSELIVEEKPYAEEGMAGESVAREGGGLSAEDEAELRYQEERVA</sequence>
<comment type="caution">
    <text evidence="2">The sequence shown here is derived from an EMBL/GenBank/DDBJ whole genome shotgun (WGS) entry which is preliminary data.</text>
</comment>
<protein>
    <submittedName>
        <fullName evidence="2">Uncharacterized protein</fullName>
    </submittedName>
</protein>
<gene>
    <name evidence="2" type="ORF">V7S43_008449</name>
</gene>
<feature type="compositionally biased region" description="Basic and acidic residues" evidence="1">
    <location>
        <begin position="78"/>
        <end position="87"/>
    </location>
</feature>
<feature type="region of interest" description="Disordered" evidence="1">
    <location>
        <begin position="57"/>
        <end position="87"/>
    </location>
</feature>
<accession>A0ABD3FK62</accession>
<evidence type="ECO:0000313" key="3">
    <source>
        <dbReference type="Proteomes" id="UP001632037"/>
    </source>
</evidence>
<proteinExistence type="predicted"/>
<keyword evidence="3" id="KW-1185">Reference proteome</keyword>
<evidence type="ECO:0000256" key="1">
    <source>
        <dbReference type="SAM" id="MobiDB-lite"/>
    </source>
</evidence>
<name>A0ABD3FK62_9STRA</name>
<dbReference type="Proteomes" id="UP001632037">
    <property type="component" value="Unassembled WGS sequence"/>
</dbReference>
<evidence type="ECO:0000313" key="2">
    <source>
        <dbReference type="EMBL" id="KAL3666831.1"/>
    </source>
</evidence>